<evidence type="ECO:0000313" key="16">
    <source>
        <dbReference type="EMBL" id="QTN36034.1"/>
    </source>
</evidence>
<dbReference type="InterPro" id="IPR001753">
    <property type="entry name" value="Enoyl-CoA_hydra/iso"/>
</dbReference>
<dbReference type="RefSeq" id="WP_209356738.1">
    <property type="nucleotide sequence ID" value="NZ_CP060010.1"/>
</dbReference>
<keyword evidence="6" id="KW-0560">Oxidoreductase</keyword>
<dbReference type="SUPFAM" id="SSF48179">
    <property type="entry name" value="6-phosphogluconate dehydrogenase C-terminal domain-like"/>
    <property type="match status" value="2"/>
</dbReference>
<evidence type="ECO:0000313" key="17">
    <source>
        <dbReference type="Proteomes" id="UP000665026"/>
    </source>
</evidence>
<comment type="subunit">
    <text evidence="3">Monomer.</text>
</comment>
<dbReference type="InterPro" id="IPR036291">
    <property type="entry name" value="NAD(P)-bd_dom_sf"/>
</dbReference>
<dbReference type="Proteomes" id="UP000665026">
    <property type="component" value="Chromosome"/>
</dbReference>
<accession>A0A975EQ09</accession>
<evidence type="ECO:0000256" key="9">
    <source>
        <dbReference type="ARBA" id="ARBA00023140"/>
    </source>
</evidence>
<organism evidence="16 17">
    <name type="scientific">Cognatishimia activa</name>
    <dbReference type="NCBI Taxonomy" id="1715691"/>
    <lineage>
        <taxon>Bacteria</taxon>
        <taxon>Pseudomonadati</taxon>
        <taxon>Pseudomonadota</taxon>
        <taxon>Alphaproteobacteria</taxon>
        <taxon>Rhodobacterales</taxon>
        <taxon>Paracoccaceae</taxon>
        <taxon>Cognatishimia</taxon>
    </lineage>
</organism>
<evidence type="ECO:0000256" key="2">
    <source>
        <dbReference type="ARBA" id="ARBA00005005"/>
    </source>
</evidence>
<dbReference type="InterPro" id="IPR008927">
    <property type="entry name" value="6-PGluconate_DH-like_C_sf"/>
</dbReference>
<proteinExistence type="predicted"/>
<dbReference type="InterPro" id="IPR006108">
    <property type="entry name" value="3HC_DH_C"/>
</dbReference>
<keyword evidence="7" id="KW-0520">NAD</keyword>
<evidence type="ECO:0000259" key="15">
    <source>
        <dbReference type="Pfam" id="PF02737"/>
    </source>
</evidence>
<dbReference type="Gene3D" id="3.90.226.10">
    <property type="entry name" value="2-enoyl-CoA Hydratase, Chain A, domain 1"/>
    <property type="match status" value="1"/>
</dbReference>
<dbReference type="AlphaFoldDB" id="A0A975EQ09"/>
<keyword evidence="8" id="KW-0443">Lipid metabolism</keyword>
<dbReference type="GO" id="GO:0003857">
    <property type="term" value="F:(3S)-3-hydroxyacyl-CoA dehydrogenase (NAD+) activity"/>
    <property type="evidence" value="ECO:0007669"/>
    <property type="project" value="UniProtKB-EC"/>
</dbReference>
<dbReference type="GO" id="GO:0016853">
    <property type="term" value="F:isomerase activity"/>
    <property type="evidence" value="ECO:0007669"/>
    <property type="project" value="UniProtKB-KW"/>
</dbReference>
<dbReference type="Pfam" id="PF00378">
    <property type="entry name" value="ECH_1"/>
    <property type="match status" value="1"/>
</dbReference>
<evidence type="ECO:0000259" key="14">
    <source>
        <dbReference type="Pfam" id="PF00725"/>
    </source>
</evidence>
<dbReference type="InterPro" id="IPR006176">
    <property type="entry name" value="3-OHacyl-CoA_DH_NAD-bd"/>
</dbReference>
<dbReference type="SUPFAM" id="SSF52096">
    <property type="entry name" value="ClpP/crotonase"/>
    <property type="match status" value="1"/>
</dbReference>
<dbReference type="KEGG" id="cact:HZ995_00445"/>
<keyword evidence="9" id="KW-0576">Peroxisome</keyword>
<evidence type="ECO:0000256" key="10">
    <source>
        <dbReference type="ARBA" id="ARBA00023235"/>
    </source>
</evidence>
<comment type="catalytic activity">
    <reaction evidence="13">
        <text>a (3S)-3-hydroxyacyl-CoA + NAD(+) = a 3-oxoacyl-CoA + NADH + H(+)</text>
        <dbReference type="Rhea" id="RHEA:22432"/>
        <dbReference type="ChEBI" id="CHEBI:15378"/>
        <dbReference type="ChEBI" id="CHEBI:57318"/>
        <dbReference type="ChEBI" id="CHEBI:57540"/>
        <dbReference type="ChEBI" id="CHEBI:57945"/>
        <dbReference type="ChEBI" id="CHEBI:90726"/>
        <dbReference type="EC" id="1.1.1.35"/>
    </reaction>
</comment>
<evidence type="ECO:0000256" key="12">
    <source>
        <dbReference type="ARBA" id="ARBA00023268"/>
    </source>
</evidence>
<gene>
    <name evidence="16" type="ORF">HZ995_00445</name>
</gene>
<feature type="domain" description="3-hydroxyacyl-CoA dehydrogenase C-terminal" evidence="14">
    <location>
        <begin position="589"/>
        <end position="668"/>
    </location>
</feature>
<evidence type="ECO:0000256" key="3">
    <source>
        <dbReference type="ARBA" id="ARBA00011245"/>
    </source>
</evidence>
<dbReference type="GO" id="GO:0006635">
    <property type="term" value="P:fatty acid beta-oxidation"/>
    <property type="evidence" value="ECO:0007669"/>
    <property type="project" value="TreeGrafter"/>
</dbReference>
<keyword evidence="12" id="KW-0511">Multifunctional enzyme</keyword>
<sequence length="674" mass="72327">MQGTVDVETNGEVAVLRMSSGGRNPLTLTLRSDLINAFRQVRRLGGIRAVVLTARGAYFSSGLELEELEDAQISPTVADVARTIEEFELPVIAALQGPAYDAGFELALAAHYRIASGTAKVGFEGINLGLTPCGGATQRLPRLIGAENSLKVLLGGRRLPVKSLGLVFDAIVLGQFEAQFQAFAEAIISEGKPKRQTSELTLGLQDPMAFQASIADARASAKGAGRATLDMIRCVEAAGLLPFEAGMALEADAFEESLNSHVSQSYRHLLRAEARVRAQVATMDEGAWDVHKLAIIGTSANAIGLAAVCLCASMGVIVIAPGEDMVRVRAGVRKQVDRILQRAGSTSQTLDQVIEGFELAPRIEDCVNSDMVLDLAGGSKEDQLDRFRQLGEFMPGHSVLATGTAQGGLAELGRQAQRSRQVVGLYAYAPVEVLPLIEVAQSPMTSQVVVAAMARFVSRLEKYCVFAADAPGLIGKAVQTALFRASEHLLYLGVEFEEIDDAMRAYGFNLGPFRLWDLGRGPRSGRLAQAMAEQGLTGRANGAGFYTYEAGQTRRAPNKQAVRIVHALREGKEGPDVYLSAEDIQFYCVAAMANEGARLLSEGVAQSGSDIDLVMTLGHGFPRHRGGPMKAADLYGLLTLRKKMRALAEVDDFWTPSPVFDDLIKNGQTFGDWV</sequence>
<dbReference type="CDD" id="cd06558">
    <property type="entry name" value="crotonase-like"/>
    <property type="match status" value="1"/>
</dbReference>
<evidence type="ECO:0000256" key="13">
    <source>
        <dbReference type="ARBA" id="ARBA00049556"/>
    </source>
</evidence>
<dbReference type="SUPFAM" id="SSF51735">
    <property type="entry name" value="NAD(P)-binding Rossmann-fold domains"/>
    <property type="match status" value="1"/>
</dbReference>
<evidence type="ECO:0000256" key="1">
    <source>
        <dbReference type="ARBA" id="ARBA00004275"/>
    </source>
</evidence>
<comment type="subcellular location">
    <subcellularLocation>
        <location evidence="1">Peroxisome</location>
    </subcellularLocation>
</comment>
<name>A0A975EQ09_9RHOB</name>
<evidence type="ECO:0008006" key="18">
    <source>
        <dbReference type="Google" id="ProtNLM"/>
    </source>
</evidence>
<protein>
    <recommendedName>
        <fullName evidence="18">3-hydroxyacyl-CoA dehydrogenase</fullName>
    </recommendedName>
</protein>
<reference evidence="16" key="1">
    <citation type="submission" date="2020-07" db="EMBL/GenBank/DDBJ databases">
        <title>Genome sequences of bacteria associated with the marine, planktonic diatom Thalassiosira profunda strain ECT2AJA-044.</title>
        <authorList>
            <person name="Gargas C.B."/>
            <person name="Roberts W.R."/>
            <person name="Alverson A.J."/>
        </authorList>
    </citation>
    <scope>NUCLEOTIDE SEQUENCE</scope>
    <source>
        <strain evidence="16">ECT2AJA-044</strain>
    </source>
</reference>
<dbReference type="GO" id="GO:0004300">
    <property type="term" value="F:enoyl-CoA hydratase activity"/>
    <property type="evidence" value="ECO:0007669"/>
    <property type="project" value="UniProtKB-ARBA"/>
</dbReference>
<comment type="pathway">
    <text evidence="2">Lipid metabolism; fatty acid beta-oxidation.</text>
</comment>
<keyword evidence="4" id="KW-0276">Fatty acid metabolism</keyword>
<evidence type="ECO:0000256" key="4">
    <source>
        <dbReference type="ARBA" id="ARBA00022832"/>
    </source>
</evidence>
<feature type="domain" description="3-hydroxyacyl-CoA dehydrogenase NAD binding" evidence="15">
    <location>
        <begin position="293"/>
        <end position="469"/>
    </location>
</feature>
<dbReference type="Gene3D" id="1.10.1040.50">
    <property type="match status" value="1"/>
</dbReference>
<dbReference type="EMBL" id="CP060010">
    <property type="protein sequence ID" value="QTN36034.1"/>
    <property type="molecule type" value="Genomic_DNA"/>
</dbReference>
<dbReference type="Gene3D" id="3.40.50.720">
    <property type="entry name" value="NAD(P)-binding Rossmann-like Domain"/>
    <property type="match status" value="1"/>
</dbReference>
<dbReference type="PANTHER" id="PTHR23309:SF49">
    <property type="entry name" value="PEROXISOMAL BIFUNCTIONAL ENZYME"/>
    <property type="match status" value="1"/>
</dbReference>
<keyword evidence="5" id="KW-0442">Lipid degradation</keyword>
<dbReference type="InterPro" id="IPR029045">
    <property type="entry name" value="ClpP/crotonase-like_dom_sf"/>
</dbReference>
<evidence type="ECO:0000256" key="5">
    <source>
        <dbReference type="ARBA" id="ARBA00022963"/>
    </source>
</evidence>
<dbReference type="Pfam" id="PF02737">
    <property type="entry name" value="3HCDH_N"/>
    <property type="match status" value="1"/>
</dbReference>
<keyword evidence="10" id="KW-0413">Isomerase</keyword>
<dbReference type="GO" id="GO:0070403">
    <property type="term" value="F:NAD+ binding"/>
    <property type="evidence" value="ECO:0007669"/>
    <property type="project" value="InterPro"/>
</dbReference>
<evidence type="ECO:0000256" key="6">
    <source>
        <dbReference type="ARBA" id="ARBA00023002"/>
    </source>
</evidence>
<keyword evidence="11" id="KW-0456">Lyase</keyword>
<evidence type="ECO:0000256" key="8">
    <source>
        <dbReference type="ARBA" id="ARBA00023098"/>
    </source>
</evidence>
<dbReference type="Pfam" id="PF00725">
    <property type="entry name" value="3HCDH"/>
    <property type="match status" value="1"/>
</dbReference>
<evidence type="ECO:0000256" key="11">
    <source>
        <dbReference type="ARBA" id="ARBA00023239"/>
    </source>
</evidence>
<dbReference type="PANTHER" id="PTHR23309">
    <property type="entry name" value="3-HYDROXYACYL-COA DEHYROGENASE"/>
    <property type="match status" value="1"/>
</dbReference>
<evidence type="ECO:0000256" key="7">
    <source>
        <dbReference type="ARBA" id="ARBA00023027"/>
    </source>
</evidence>